<evidence type="ECO:0000313" key="2">
    <source>
        <dbReference type="EMBL" id="TWT64223.1"/>
    </source>
</evidence>
<comment type="caution">
    <text evidence="2">The sequence shown here is derived from an EMBL/GenBank/DDBJ whole genome shotgun (WGS) entry which is preliminary data.</text>
</comment>
<protein>
    <submittedName>
        <fullName evidence="2">FRG domain protein</fullName>
    </submittedName>
</protein>
<reference evidence="2 3" key="1">
    <citation type="submission" date="2019-02" db="EMBL/GenBank/DDBJ databases">
        <title>Deep-cultivation of Planctomycetes and their phenomic and genomic characterization uncovers novel biology.</title>
        <authorList>
            <person name="Wiegand S."/>
            <person name="Jogler M."/>
            <person name="Boedeker C."/>
            <person name="Pinto D."/>
            <person name="Vollmers J."/>
            <person name="Rivas-Marin E."/>
            <person name="Kohn T."/>
            <person name="Peeters S.H."/>
            <person name="Heuer A."/>
            <person name="Rast P."/>
            <person name="Oberbeckmann S."/>
            <person name="Bunk B."/>
            <person name="Jeske O."/>
            <person name="Meyerdierks A."/>
            <person name="Storesund J.E."/>
            <person name="Kallscheuer N."/>
            <person name="Luecker S."/>
            <person name="Lage O.M."/>
            <person name="Pohl T."/>
            <person name="Merkel B.J."/>
            <person name="Hornburger P."/>
            <person name="Mueller R.-W."/>
            <person name="Bruemmer F."/>
            <person name="Labrenz M."/>
            <person name="Spormann A.M."/>
            <person name="Op Den Camp H."/>
            <person name="Overmann J."/>
            <person name="Amann R."/>
            <person name="Jetten M.S.M."/>
            <person name="Mascher T."/>
            <person name="Medema M.H."/>
            <person name="Devos D.P."/>
            <person name="Kaster A.-K."/>
            <person name="Ovreas L."/>
            <person name="Rohde M."/>
            <person name="Galperin M.Y."/>
            <person name="Jogler C."/>
        </authorList>
    </citation>
    <scope>NUCLEOTIDE SEQUENCE [LARGE SCALE GENOMIC DNA]</scope>
    <source>
        <strain evidence="2 3">Pan54</strain>
    </source>
</reference>
<dbReference type="Proteomes" id="UP000316095">
    <property type="component" value="Unassembled WGS sequence"/>
</dbReference>
<keyword evidence="3" id="KW-1185">Reference proteome</keyword>
<proteinExistence type="predicted"/>
<dbReference type="EMBL" id="SJPG01000001">
    <property type="protein sequence ID" value="TWT64223.1"/>
    <property type="molecule type" value="Genomic_DNA"/>
</dbReference>
<dbReference type="AlphaFoldDB" id="A0A5C5XPA8"/>
<dbReference type="InterPro" id="IPR014966">
    <property type="entry name" value="FRG-dom"/>
</dbReference>
<dbReference type="SMART" id="SM00901">
    <property type="entry name" value="FRG"/>
    <property type="match status" value="1"/>
</dbReference>
<dbReference type="OrthoDB" id="9816036at2"/>
<feature type="domain" description="FRG" evidence="1">
    <location>
        <begin position="22"/>
        <end position="118"/>
    </location>
</feature>
<name>A0A5C5XPA8_9PLAN</name>
<gene>
    <name evidence="2" type="ORF">Pan54_49840</name>
</gene>
<dbReference type="RefSeq" id="WP_146505953.1">
    <property type="nucleotide sequence ID" value="NZ_SJPG01000001.1"/>
</dbReference>
<evidence type="ECO:0000259" key="1">
    <source>
        <dbReference type="SMART" id="SM00901"/>
    </source>
</evidence>
<organism evidence="2 3">
    <name type="scientific">Rubinisphaera italica</name>
    <dbReference type="NCBI Taxonomy" id="2527969"/>
    <lineage>
        <taxon>Bacteria</taxon>
        <taxon>Pseudomonadati</taxon>
        <taxon>Planctomycetota</taxon>
        <taxon>Planctomycetia</taxon>
        <taxon>Planctomycetales</taxon>
        <taxon>Planctomycetaceae</taxon>
        <taxon>Rubinisphaera</taxon>
    </lineage>
</organism>
<accession>A0A5C5XPA8</accession>
<sequence>MATIISNVAELVGVANSLRAEWNGEIWWRGQSSQMYSLMPSVYRNERGTRGEQNLSLRFQQYSRTRHPTCPTHDDYSSWLFLAQHYGLPTRLLDWSESALVAFFFAANGNANTDALLYALHPREMNRITNGDHTLIPVSASPANELFRGAFDDRFNSEKTVAILSHEIDNRMLIQQSAFTLHGTSRDLREIEGASSIIRSYTIPSQSKPQIIAELASLGIRRRTLFPDLNNLAEDLKQLVFSETGFRIA</sequence>
<evidence type="ECO:0000313" key="3">
    <source>
        <dbReference type="Proteomes" id="UP000316095"/>
    </source>
</evidence>
<dbReference type="Pfam" id="PF08867">
    <property type="entry name" value="FRG"/>
    <property type="match status" value="1"/>
</dbReference>